<dbReference type="OrthoDB" id="2219495at2759"/>
<evidence type="ECO:0000256" key="2">
    <source>
        <dbReference type="ARBA" id="ARBA00010989"/>
    </source>
</evidence>
<name>C1H1B1_PARBA</name>
<dbReference type="eggNOG" id="KOG2820">
    <property type="taxonomic scope" value="Eukaryota"/>
</dbReference>
<dbReference type="Pfam" id="PF01266">
    <property type="entry name" value="DAO"/>
    <property type="match status" value="1"/>
</dbReference>
<dbReference type="RefSeq" id="XP_002793645.2">
    <property type="nucleotide sequence ID" value="XM_002793599.2"/>
</dbReference>
<dbReference type="SUPFAM" id="SSF51905">
    <property type="entry name" value="FAD/NAD(P)-binding domain"/>
    <property type="match status" value="1"/>
</dbReference>
<dbReference type="PANTHER" id="PTHR10961:SF37">
    <property type="entry name" value="FAD DEPENDENT OXIDOREDUCTASE DOMAIN-CONTAINING PROTEIN"/>
    <property type="match status" value="1"/>
</dbReference>
<keyword evidence="8" id="KW-1185">Reference proteome</keyword>
<dbReference type="Gene3D" id="3.30.9.10">
    <property type="entry name" value="D-Amino Acid Oxidase, subunit A, domain 2"/>
    <property type="match status" value="1"/>
</dbReference>
<keyword evidence="4" id="KW-0274">FAD</keyword>
<proteinExistence type="inferred from homology"/>
<feature type="domain" description="FAD dependent oxidoreductase" evidence="6">
    <location>
        <begin position="5"/>
        <end position="384"/>
    </location>
</feature>
<accession>C1H1B1</accession>
<evidence type="ECO:0000256" key="3">
    <source>
        <dbReference type="ARBA" id="ARBA00022630"/>
    </source>
</evidence>
<dbReference type="InterPro" id="IPR036188">
    <property type="entry name" value="FAD/NAD-bd_sf"/>
</dbReference>
<dbReference type="Gene3D" id="3.50.50.60">
    <property type="entry name" value="FAD/NAD(P)-binding domain"/>
    <property type="match status" value="1"/>
</dbReference>
<dbReference type="InterPro" id="IPR006076">
    <property type="entry name" value="FAD-dep_OxRdtase"/>
</dbReference>
<reference evidence="7 8" key="1">
    <citation type="journal article" date="2011" name="PLoS Genet.">
        <title>Comparative genomic analysis of human fungal pathogens causing paracoccidioidomycosis.</title>
        <authorList>
            <person name="Desjardins C.A."/>
            <person name="Champion M.D."/>
            <person name="Holder J.W."/>
            <person name="Muszewska A."/>
            <person name="Goldberg J."/>
            <person name="Bailao A.M."/>
            <person name="Brigido M.M."/>
            <person name="Ferreira M.E."/>
            <person name="Garcia A.M."/>
            <person name="Grynberg M."/>
            <person name="Gujja S."/>
            <person name="Heiman D.I."/>
            <person name="Henn M.R."/>
            <person name="Kodira C.D."/>
            <person name="Leon-Narvaez H."/>
            <person name="Longo L.V."/>
            <person name="Ma L.J."/>
            <person name="Malavazi I."/>
            <person name="Matsuo A.L."/>
            <person name="Morais F.V."/>
            <person name="Pereira M."/>
            <person name="Rodriguez-Brito S."/>
            <person name="Sakthikumar S."/>
            <person name="Salem-Izacc S.M."/>
            <person name="Sykes S.M."/>
            <person name="Teixeira M.M."/>
            <person name="Vallejo M.C."/>
            <person name="Walter M.E."/>
            <person name="Yandava C."/>
            <person name="Young S."/>
            <person name="Zeng Q."/>
            <person name="Zucker J."/>
            <person name="Felipe M.S."/>
            <person name="Goldman G.H."/>
            <person name="Haas B.J."/>
            <person name="McEwen J.G."/>
            <person name="Nino-Vega G."/>
            <person name="Puccia R."/>
            <person name="San-Blas G."/>
            <person name="Soares C.M."/>
            <person name="Birren B.W."/>
            <person name="Cuomo C.A."/>
        </authorList>
    </citation>
    <scope>NUCLEOTIDE SEQUENCE [LARGE SCALE GENOMIC DNA]</scope>
    <source>
        <strain evidence="8">ATCC MYA-826 / Pb01</strain>
    </source>
</reference>
<dbReference type="AlphaFoldDB" id="C1H1B1"/>
<keyword evidence="3" id="KW-0285">Flavoprotein</keyword>
<dbReference type="VEuPathDB" id="FungiDB:PAAG_04555"/>
<dbReference type="InterPro" id="IPR045170">
    <property type="entry name" value="MTOX"/>
</dbReference>
<evidence type="ECO:0000256" key="1">
    <source>
        <dbReference type="ARBA" id="ARBA00001974"/>
    </source>
</evidence>
<dbReference type="PANTHER" id="PTHR10961">
    <property type="entry name" value="PEROXISOMAL SARCOSINE OXIDASE"/>
    <property type="match status" value="1"/>
</dbReference>
<dbReference type="HOGENOM" id="CLU_007884_0_2_1"/>
<evidence type="ECO:0000313" key="7">
    <source>
        <dbReference type="EMBL" id="EEH33505.2"/>
    </source>
</evidence>
<evidence type="ECO:0000313" key="8">
    <source>
        <dbReference type="Proteomes" id="UP000002059"/>
    </source>
</evidence>
<dbReference type="GeneID" id="9096827"/>
<dbReference type="KEGG" id="pbl:PAAG_04555"/>
<dbReference type="STRING" id="502779.C1H1B1"/>
<evidence type="ECO:0000256" key="5">
    <source>
        <dbReference type="ARBA" id="ARBA00023002"/>
    </source>
</evidence>
<protein>
    <submittedName>
        <fullName evidence="7">Sarcosine oxidase</fullName>
    </submittedName>
</protein>
<dbReference type="GO" id="GO:0008115">
    <property type="term" value="F:sarcosine oxidase activity"/>
    <property type="evidence" value="ECO:0007669"/>
    <property type="project" value="TreeGrafter"/>
</dbReference>
<comment type="cofactor">
    <cofactor evidence="1">
        <name>FAD</name>
        <dbReference type="ChEBI" id="CHEBI:57692"/>
    </cofactor>
</comment>
<evidence type="ECO:0000259" key="6">
    <source>
        <dbReference type="Pfam" id="PF01266"/>
    </source>
</evidence>
<sequence>MDGSVLIIGAGIFGVSTAYHLSKSHPDPSRITIIDVAPYPPARAASTDTSKIVAVDYAHPFYMEMAYEARDAWENWPIFKETGLYNRSGWLVFDQKYKDMSTRIRDSLRAGSREDVTVDFSWEDVENKWPAELSVVKGQGLEPSYSSPAPAWVDASRPLKLMLDEAVKLGVKYEMGDVRRLVPGKDGIECLFTKNGRVFRAKRILLATGAWTSQLMSPLEDELGFSEAERVESQIKAEGIPIAYFKLSEDEVKKYNRLPIVVYGTEGQLLPPTKSRTVKFDTSAFSNAVVTETGHTITAPHSQDLSFVPKDIKDKALKQIRMKLPQMLENGRQATWKVCWDSVRPDKDQLIARHPHPKLPNLYLAVGGSFHSWKFLPIIGKYVVNILDGISNGEERDQRWGWRTYV</sequence>
<dbReference type="EMBL" id="KN294002">
    <property type="protein sequence ID" value="EEH33505.2"/>
    <property type="molecule type" value="Genomic_DNA"/>
</dbReference>
<gene>
    <name evidence="7" type="ORF">PAAG_04555</name>
</gene>
<dbReference type="OMA" id="NEAIHFW"/>
<keyword evidence="5" id="KW-0560">Oxidoreductase</keyword>
<comment type="similarity">
    <text evidence="2">Belongs to the MSOX/MTOX family.</text>
</comment>
<dbReference type="GO" id="GO:0050660">
    <property type="term" value="F:flavin adenine dinucleotide binding"/>
    <property type="evidence" value="ECO:0007669"/>
    <property type="project" value="InterPro"/>
</dbReference>
<evidence type="ECO:0000256" key="4">
    <source>
        <dbReference type="ARBA" id="ARBA00022827"/>
    </source>
</evidence>
<dbReference type="GO" id="GO:0051698">
    <property type="term" value="F:saccharopine oxidase activity"/>
    <property type="evidence" value="ECO:0007669"/>
    <property type="project" value="TreeGrafter"/>
</dbReference>
<dbReference type="Proteomes" id="UP000002059">
    <property type="component" value="Partially assembled WGS sequence"/>
</dbReference>
<organism evidence="7 8">
    <name type="scientific">Paracoccidioides lutzii (strain ATCC MYA-826 / Pb01)</name>
    <name type="common">Paracoccidioides brasiliensis</name>
    <dbReference type="NCBI Taxonomy" id="502779"/>
    <lineage>
        <taxon>Eukaryota</taxon>
        <taxon>Fungi</taxon>
        <taxon>Dikarya</taxon>
        <taxon>Ascomycota</taxon>
        <taxon>Pezizomycotina</taxon>
        <taxon>Eurotiomycetes</taxon>
        <taxon>Eurotiomycetidae</taxon>
        <taxon>Onygenales</taxon>
        <taxon>Ajellomycetaceae</taxon>
        <taxon>Paracoccidioides</taxon>
    </lineage>
</organism>